<evidence type="ECO:0008006" key="5">
    <source>
        <dbReference type="Google" id="ProtNLM"/>
    </source>
</evidence>
<dbReference type="InterPro" id="IPR024489">
    <property type="entry name" value="Organ_specific_prot"/>
</dbReference>
<dbReference type="Proteomes" id="UP000826656">
    <property type="component" value="Unassembled WGS sequence"/>
</dbReference>
<protein>
    <recommendedName>
        <fullName evidence="5">Organ-specific protein P4</fullName>
    </recommendedName>
</protein>
<feature type="region of interest" description="Disordered" evidence="1">
    <location>
        <begin position="43"/>
        <end position="123"/>
    </location>
</feature>
<evidence type="ECO:0000256" key="1">
    <source>
        <dbReference type="SAM" id="MobiDB-lite"/>
    </source>
</evidence>
<feature type="chain" id="PRO_5045710752" description="Organ-specific protein P4" evidence="2">
    <location>
        <begin position="20"/>
        <end position="123"/>
    </location>
</feature>
<feature type="signal peptide" evidence="2">
    <location>
        <begin position="1"/>
        <end position="19"/>
    </location>
</feature>
<name>A0ABQ7WCG8_SOLTU</name>
<comment type="caution">
    <text evidence="3">The sequence shown here is derived from an EMBL/GenBank/DDBJ whole genome shotgun (WGS) entry which is preliminary data.</text>
</comment>
<dbReference type="EMBL" id="JAIVGD010000002">
    <property type="protein sequence ID" value="KAH0778419.1"/>
    <property type="molecule type" value="Genomic_DNA"/>
</dbReference>
<feature type="compositionally biased region" description="Basic and acidic residues" evidence="1">
    <location>
        <begin position="91"/>
        <end position="107"/>
    </location>
</feature>
<proteinExistence type="predicted"/>
<gene>
    <name evidence="3" type="ORF">KY290_004846</name>
</gene>
<keyword evidence="4" id="KW-1185">Reference proteome</keyword>
<keyword evidence="2" id="KW-0732">Signal</keyword>
<feature type="compositionally biased region" description="Basic and acidic residues" evidence="1">
    <location>
        <begin position="47"/>
        <end position="59"/>
    </location>
</feature>
<dbReference type="PANTHER" id="PTHR33731">
    <property type="entry name" value="PROTEIN, PUTATIVE-RELATED"/>
    <property type="match status" value="1"/>
</dbReference>
<feature type="compositionally biased region" description="Basic and acidic residues" evidence="1">
    <location>
        <begin position="68"/>
        <end position="83"/>
    </location>
</feature>
<reference evidence="3 4" key="1">
    <citation type="journal article" date="2021" name="bioRxiv">
        <title>Chromosome-scale and haplotype-resolved genome assembly of a tetraploid potato cultivar.</title>
        <authorList>
            <person name="Sun H."/>
            <person name="Jiao W.-B."/>
            <person name="Krause K."/>
            <person name="Campoy J.A."/>
            <person name="Goel M."/>
            <person name="Folz-Donahue K."/>
            <person name="Kukat C."/>
            <person name="Huettel B."/>
            <person name="Schneeberger K."/>
        </authorList>
    </citation>
    <scope>NUCLEOTIDE SEQUENCE [LARGE SCALE GENOMIC DNA]</scope>
    <source>
        <strain evidence="3">SolTubOtavaFocal</strain>
        <tissue evidence="3">Leaves</tissue>
    </source>
</reference>
<evidence type="ECO:0000256" key="2">
    <source>
        <dbReference type="SAM" id="SignalP"/>
    </source>
</evidence>
<evidence type="ECO:0000313" key="4">
    <source>
        <dbReference type="Proteomes" id="UP000826656"/>
    </source>
</evidence>
<organism evidence="3 4">
    <name type="scientific">Solanum tuberosum</name>
    <name type="common">Potato</name>
    <dbReference type="NCBI Taxonomy" id="4113"/>
    <lineage>
        <taxon>Eukaryota</taxon>
        <taxon>Viridiplantae</taxon>
        <taxon>Streptophyta</taxon>
        <taxon>Embryophyta</taxon>
        <taxon>Tracheophyta</taxon>
        <taxon>Spermatophyta</taxon>
        <taxon>Magnoliopsida</taxon>
        <taxon>eudicotyledons</taxon>
        <taxon>Gunneridae</taxon>
        <taxon>Pentapetalae</taxon>
        <taxon>asterids</taxon>
        <taxon>lamiids</taxon>
        <taxon>Solanales</taxon>
        <taxon>Solanaceae</taxon>
        <taxon>Solanoideae</taxon>
        <taxon>Solaneae</taxon>
        <taxon>Solanum</taxon>
    </lineage>
</organism>
<dbReference type="Pfam" id="PF10950">
    <property type="entry name" value="Organ_specific"/>
    <property type="match status" value="1"/>
</dbReference>
<dbReference type="PANTHER" id="PTHR33731:SF2">
    <property type="entry name" value="ORGAN-SPECIFIC PROTEIN S2-LIKE"/>
    <property type="match status" value="1"/>
</dbReference>
<sequence>MKSHIALILLFSLSLYTDARKDPGEYWRDVMKDEPMPKAIQHLMPQPHKEKIDSHKSSFEPRTNISSYHDDDNVGLKQEKNFEPRPNISSYHDDDNVGLKQEKDFEPRPNISSYHDNDNIDLK</sequence>
<evidence type="ECO:0000313" key="3">
    <source>
        <dbReference type="EMBL" id="KAH0778419.1"/>
    </source>
</evidence>
<accession>A0ABQ7WCG8</accession>